<accession>A0A2Z6M8G0</accession>
<evidence type="ECO:0000313" key="3">
    <source>
        <dbReference type="Proteomes" id="UP000242715"/>
    </source>
</evidence>
<sequence>MIKGGCYFNNPHQVVAAEKLEEEHRTVSRGRATERMGGKGGEASASESIIRLPWGEDSGKRNPNLGILESENGRNPRWVVVTDGGWLVLAVICVYHDFLLTRLPLELAGMREKILLLAVPEAICHDEKKP</sequence>
<keyword evidence="3" id="KW-1185">Reference proteome</keyword>
<organism evidence="2 3">
    <name type="scientific">Trifolium subterraneum</name>
    <name type="common">Subterranean clover</name>
    <dbReference type="NCBI Taxonomy" id="3900"/>
    <lineage>
        <taxon>Eukaryota</taxon>
        <taxon>Viridiplantae</taxon>
        <taxon>Streptophyta</taxon>
        <taxon>Embryophyta</taxon>
        <taxon>Tracheophyta</taxon>
        <taxon>Spermatophyta</taxon>
        <taxon>Magnoliopsida</taxon>
        <taxon>eudicotyledons</taxon>
        <taxon>Gunneridae</taxon>
        <taxon>Pentapetalae</taxon>
        <taxon>rosids</taxon>
        <taxon>fabids</taxon>
        <taxon>Fabales</taxon>
        <taxon>Fabaceae</taxon>
        <taxon>Papilionoideae</taxon>
        <taxon>50 kb inversion clade</taxon>
        <taxon>NPAAA clade</taxon>
        <taxon>Hologalegina</taxon>
        <taxon>IRL clade</taxon>
        <taxon>Trifolieae</taxon>
        <taxon>Trifolium</taxon>
    </lineage>
</organism>
<protein>
    <submittedName>
        <fullName evidence="2">Uncharacterized protein</fullName>
    </submittedName>
</protein>
<dbReference type="Proteomes" id="UP000242715">
    <property type="component" value="Unassembled WGS sequence"/>
</dbReference>
<evidence type="ECO:0000256" key="1">
    <source>
        <dbReference type="SAM" id="MobiDB-lite"/>
    </source>
</evidence>
<gene>
    <name evidence="2" type="ORF">TSUD_278380</name>
</gene>
<feature type="compositionally biased region" description="Basic and acidic residues" evidence="1">
    <location>
        <begin position="21"/>
        <end position="37"/>
    </location>
</feature>
<name>A0A2Z6M8G0_TRISU</name>
<feature type="region of interest" description="Disordered" evidence="1">
    <location>
        <begin position="21"/>
        <end position="45"/>
    </location>
</feature>
<evidence type="ECO:0000313" key="2">
    <source>
        <dbReference type="EMBL" id="GAU26393.1"/>
    </source>
</evidence>
<reference evidence="3" key="1">
    <citation type="journal article" date="2017" name="Front. Plant Sci.">
        <title>Climate Clever Clovers: New Paradigm to Reduce the Environmental Footprint of Ruminants by Breeding Low Methanogenic Forages Utilizing Haplotype Variation.</title>
        <authorList>
            <person name="Kaur P."/>
            <person name="Appels R."/>
            <person name="Bayer P.E."/>
            <person name="Keeble-Gagnere G."/>
            <person name="Wang J."/>
            <person name="Hirakawa H."/>
            <person name="Shirasawa K."/>
            <person name="Vercoe P."/>
            <person name="Stefanova K."/>
            <person name="Durmic Z."/>
            <person name="Nichols P."/>
            <person name="Revell C."/>
            <person name="Isobe S.N."/>
            <person name="Edwards D."/>
            <person name="Erskine W."/>
        </authorList>
    </citation>
    <scope>NUCLEOTIDE SEQUENCE [LARGE SCALE GENOMIC DNA]</scope>
    <source>
        <strain evidence="3">cv. Daliak</strain>
    </source>
</reference>
<dbReference type="AlphaFoldDB" id="A0A2Z6M8G0"/>
<dbReference type="EMBL" id="DF973335">
    <property type="protein sequence ID" value="GAU26393.1"/>
    <property type="molecule type" value="Genomic_DNA"/>
</dbReference>
<proteinExistence type="predicted"/>